<feature type="domain" description="Secretin/TonB short N-terminal" evidence="15">
    <location>
        <begin position="49"/>
        <end position="100"/>
    </location>
</feature>
<evidence type="ECO:0000313" key="16">
    <source>
        <dbReference type="EMBL" id="RMC91642.1"/>
    </source>
</evidence>
<accession>A0A454JDL1</accession>
<evidence type="ECO:0000256" key="5">
    <source>
        <dbReference type="ARBA" id="ARBA00022496"/>
    </source>
</evidence>
<evidence type="ECO:0000256" key="14">
    <source>
        <dbReference type="SAM" id="SignalP"/>
    </source>
</evidence>
<evidence type="ECO:0000256" key="9">
    <source>
        <dbReference type="ARBA" id="ARBA00023136"/>
    </source>
</evidence>
<keyword evidence="5" id="KW-0410">Iron transport</keyword>
<evidence type="ECO:0000256" key="12">
    <source>
        <dbReference type="PROSITE-ProRule" id="PRU01360"/>
    </source>
</evidence>
<dbReference type="GO" id="GO:0015891">
    <property type="term" value="P:siderophore transport"/>
    <property type="evidence" value="ECO:0007669"/>
    <property type="project" value="InterPro"/>
</dbReference>
<evidence type="ECO:0000313" key="17">
    <source>
        <dbReference type="Proteomes" id="UP000274139"/>
    </source>
</evidence>
<feature type="chain" id="PRO_5018969275" evidence="14">
    <location>
        <begin position="25"/>
        <end position="789"/>
    </location>
</feature>
<keyword evidence="11 12" id="KW-0998">Cell outer membrane</keyword>
<keyword evidence="8 13" id="KW-0798">TonB box</keyword>
<reference evidence="16 17" key="1">
    <citation type="submission" date="2018-10" db="EMBL/GenBank/DDBJ databases">
        <title>Draft genome sequence of Aquitalea MWU14-2217 isolated from a wild cranberry bog in Provincetown, Massachusetts.</title>
        <authorList>
            <person name="Ebadzadsahrai G."/>
            <person name="Soby S."/>
        </authorList>
    </citation>
    <scope>NUCLEOTIDE SEQUENCE [LARGE SCALE GENOMIC DNA]</scope>
    <source>
        <strain evidence="16 17">MWU14-2217</strain>
    </source>
</reference>
<dbReference type="InterPro" id="IPR011662">
    <property type="entry name" value="Secretin/TonB_short_N"/>
</dbReference>
<dbReference type="NCBIfam" id="TIGR01783">
    <property type="entry name" value="TonB-siderophor"/>
    <property type="match status" value="1"/>
</dbReference>
<keyword evidence="3 12" id="KW-0813">Transport</keyword>
<keyword evidence="4 12" id="KW-1134">Transmembrane beta strand</keyword>
<dbReference type="Gene3D" id="2.170.130.10">
    <property type="entry name" value="TonB-dependent receptor, plug domain"/>
    <property type="match status" value="1"/>
</dbReference>
<dbReference type="InterPro" id="IPR039426">
    <property type="entry name" value="TonB-dep_rcpt-like"/>
</dbReference>
<evidence type="ECO:0000256" key="3">
    <source>
        <dbReference type="ARBA" id="ARBA00022448"/>
    </source>
</evidence>
<dbReference type="PANTHER" id="PTHR32552">
    <property type="entry name" value="FERRICHROME IRON RECEPTOR-RELATED"/>
    <property type="match status" value="1"/>
</dbReference>
<dbReference type="Pfam" id="PF07660">
    <property type="entry name" value="STN"/>
    <property type="match status" value="1"/>
</dbReference>
<evidence type="ECO:0000256" key="2">
    <source>
        <dbReference type="ARBA" id="ARBA00009810"/>
    </source>
</evidence>
<evidence type="ECO:0000256" key="4">
    <source>
        <dbReference type="ARBA" id="ARBA00022452"/>
    </source>
</evidence>
<sequence>MKQRYPSMGLALLVSALFSSAALAQDVTVNIPPQSLASALTGLAGQTGLQLLFASNELDGQRSAGLNGTMSAEQALARLLQGSGLQAQKTASGSYIIVKAANPANAQLMPEVLVTASALDSYKADKAAIFGKKPVSLREIANSVSVVGKQQMEDQHMTTVADAMQQATGVTVIANDTLSNQYLIRGYNSVGVMYDGVTSYNGLSPSHQFDLPLYESIEVLRGPAGLLRGVGEPGGIVNLVKKKPQKDFAASWEASAGSWSNNRLVGDVTGAMNESGTVQGRLIASSEDRDYFYDHTHSNKWLLSGMLRFELSPQTTFDISYTGQNQTVKDPWSGLPTYTTTDSNGHYQLLKVSPSTFNAPDWGRTSYNTQELSAALEHKFGNEWAAKLNVNHRVQELYYKYAYTSSGLNPLTNTIDYSTMRGDYTYTRDGMDISLSGPLEMWGRKHDMLLGFNVDEYNSKGRSGRGPTYSGVDYASGSSLAEPVINYTSGSESNTRQSGFYTQGRLHLTDATTLLLGARTTTFLAKSHNIAPSTVTDWKDGAKASNRVTPYGGLLYDFSQQVTLYASYANIFVPQTQQKADGSTLDPRVGRQYEVGAKGEFLDSRLGATLALFNIRDKNRAYADPAYPSSNYYLNAGEIESQGVELEVQGKVNSRFDVTAGYTYMTTTYLSDPSNQGKTYSIQTPRNQFKLWSNYTFADTGWLKGYSLGGGLIAQSRAQSSRGWSDEVVNSGYVVANARIGYQFNKNYSLALNINNLFDTRYYASVGTPNIYNFYGEPRNVMLTLRGKY</sequence>
<dbReference type="InterPro" id="IPR000531">
    <property type="entry name" value="Beta-barrel_TonB"/>
</dbReference>
<keyword evidence="6 12" id="KW-0812">Transmembrane</keyword>
<dbReference type="SMART" id="SM00965">
    <property type="entry name" value="STN"/>
    <property type="match status" value="1"/>
</dbReference>
<organism evidence="16 17">
    <name type="scientific">Aquitalea palustris</name>
    <dbReference type="NCBI Taxonomy" id="2480983"/>
    <lineage>
        <taxon>Bacteria</taxon>
        <taxon>Pseudomonadati</taxon>
        <taxon>Pseudomonadota</taxon>
        <taxon>Betaproteobacteria</taxon>
        <taxon>Neisseriales</taxon>
        <taxon>Chromobacteriaceae</taxon>
        <taxon>Aquitalea</taxon>
    </lineage>
</organism>
<comment type="subcellular location">
    <subcellularLocation>
        <location evidence="1 12">Cell outer membrane</location>
        <topology evidence="1 12">Multi-pass membrane protein</topology>
    </subcellularLocation>
</comment>
<dbReference type="InterPro" id="IPR012910">
    <property type="entry name" value="Plug_dom"/>
</dbReference>
<comment type="similarity">
    <text evidence="2 12 13">Belongs to the TonB-dependent receptor family.</text>
</comment>
<protein>
    <submittedName>
        <fullName evidence="16">TonB-dependent siderophore receptor</fullName>
    </submittedName>
</protein>
<evidence type="ECO:0000256" key="1">
    <source>
        <dbReference type="ARBA" id="ARBA00004571"/>
    </source>
</evidence>
<keyword evidence="5" id="KW-0406">Ion transport</keyword>
<evidence type="ECO:0000256" key="11">
    <source>
        <dbReference type="ARBA" id="ARBA00023237"/>
    </source>
</evidence>
<feature type="signal peptide" evidence="14">
    <location>
        <begin position="1"/>
        <end position="24"/>
    </location>
</feature>
<dbReference type="SUPFAM" id="SSF56935">
    <property type="entry name" value="Porins"/>
    <property type="match status" value="1"/>
</dbReference>
<evidence type="ECO:0000256" key="7">
    <source>
        <dbReference type="ARBA" id="ARBA00023004"/>
    </source>
</evidence>
<dbReference type="GO" id="GO:0009279">
    <property type="term" value="C:cell outer membrane"/>
    <property type="evidence" value="ECO:0007669"/>
    <property type="project" value="UniProtKB-SubCell"/>
</dbReference>
<evidence type="ECO:0000256" key="13">
    <source>
        <dbReference type="RuleBase" id="RU003357"/>
    </source>
</evidence>
<dbReference type="GO" id="GO:0015344">
    <property type="term" value="F:siderophore uptake transmembrane transporter activity"/>
    <property type="evidence" value="ECO:0007669"/>
    <property type="project" value="TreeGrafter"/>
</dbReference>
<evidence type="ECO:0000256" key="8">
    <source>
        <dbReference type="ARBA" id="ARBA00023077"/>
    </source>
</evidence>
<dbReference type="PANTHER" id="PTHR32552:SF74">
    <property type="entry name" value="HYDROXAMATE SIDEROPHORE RECEPTOR FHUE"/>
    <property type="match status" value="1"/>
</dbReference>
<evidence type="ECO:0000256" key="10">
    <source>
        <dbReference type="ARBA" id="ARBA00023170"/>
    </source>
</evidence>
<proteinExistence type="inferred from homology"/>
<keyword evidence="14" id="KW-0732">Signal</keyword>
<dbReference type="InterPro" id="IPR037066">
    <property type="entry name" value="Plug_dom_sf"/>
</dbReference>
<dbReference type="PROSITE" id="PS52016">
    <property type="entry name" value="TONB_DEPENDENT_REC_3"/>
    <property type="match status" value="1"/>
</dbReference>
<evidence type="ECO:0000259" key="15">
    <source>
        <dbReference type="SMART" id="SM00965"/>
    </source>
</evidence>
<dbReference type="InterPro" id="IPR036942">
    <property type="entry name" value="Beta-barrel_TonB_sf"/>
</dbReference>
<keyword evidence="10 16" id="KW-0675">Receptor</keyword>
<dbReference type="GO" id="GO:0038023">
    <property type="term" value="F:signaling receptor activity"/>
    <property type="evidence" value="ECO:0007669"/>
    <property type="project" value="InterPro"/>
</dbReference>
<evidence type="ECO:0000256" key="6">
    <source>
        <dbReference type="ARBA" id="ARBA00022692"/>
    </source>
</evidence>
<dbReference type="Gene3D" id="2.40.170.20">
    <property type="entry name" value="TonB-dependent receptor, beta-barrel domain"/>
    <property type="match status" value="1"/>
</dbReference>
<name>A0A454JDL1_9NEIS</name>
<dbReference type="Proteomes" id="UP000274139">
    <property type="component" value="Unassembled WGS sequence"/>
</dbReference>
<dbReference type="Gene3D" id="3.55.50.30">
    <property type="match status" value="1"/>
</dbReference>
<dbReference type="AlphaFoldDB" id="A0A454JDL1"/>
<gene>
    <name evidence="16" type="ORF">EAY64_18900</name>
</gene>
<dbReference type="InterPro" id="IPR010105">
    <property type="entry name" value="TonB_sidphr_rcpt"/>
</dbReference>
<dbReference type="EMBL" id="RFAR01000109">
    <property type="protein sequence ID" value="RMC91642.1"/>
    <property type="molecule type" value="Genomic_DNA"/>
</dbReference>
<keyword evidence="17" id="KW-1185">Reference proteome</keyword>
<dbReference type="CDD" id="cd01347">
    <property type="entry name" value="ligand_gated_channel"/>
    <property type="match status" value="1"/>
</dbReference>
<dbReference type="Pfam" id="PF07715">
    <property type="entry name" value="Plug"/>
    <property type="match status" value="1"/>
</dbReference>
<keyword evidence="9 12" id="KW-0472">Membrane</keyword>
<keyword evidence="7" id="KW-0408">Iron</keyword>
<comment type="caution">
    <text evidence="16">The sequence shown here is derived from an EMBL/GenBank/DDBJ whole genome shotgun (WGS) entry which is preliminary data.</text>
</comment>
<dbReference type="Pfam" id="PF00593">
    <property type="entry name" value="TonB_dep_Rec_b-barrel"/>
    <property type="match status" value="1"/>
</dbReference>
<dbReference type="RefSeq" id="WP_103526267.1">
    <property type="nucleotide sequence ID" value="NZ_JAIZDC010000001.1"/>
</dbReference>
<dbReference type="OrthoDB" id="174652at2"/>